<feature type="domain" description="Thiol:disulfide interchange protein DsbD N-terminal" evidence="1">
    <location>
        <begin position="57"/>
        <end position="173"/>
    </location>
</feature>
<sequence length="180" mass="20243">MMLQRLAKGIQSPLCKRFARRQILTAVAGSFISWTAVHKPACAESLLETFFKRRAADDFLPPEKAFRLRIFPSGRTSLTAVLEPSPGYYLYRDRIQFSVIDSPGVSIRSATLPKGEAKKDPNFGWTDVFRKTVEVPLELDRTASARKVKVRAIYQGCEEKRGVCYPPTTAEFILDLPNSS</sequence>
<dbReference type="EMBL" id="CP045644">
    <property type="protein sequence ID" value="QFZ81918.1"/>
    <property type="molecule type" value="Genomic_DNA"/>
</dbReference>
<protein>
    <submittedName>
        <fullName evidence="2">Cytochrome C biogenesis protein</fullName>
    </submittedName>
</protein>
<dbReference type="PANTHER" id="PTHR32234">
    <property type="entry name" value="THIOL:DISULFIDE INTERCHANGE PROTEIN DSBD"/>
    <property type="match status" value="1"/>
</dbReference>
<dbReference type="SUPFAM" id="SSF74863">
    <property type="entry name" value="Thiol:disulfide interchange protein DsbD, N-terminal domain (DsbD-alpha)"/>
    <property type="match status" value="1"/>
</dbReference>
<gene>
    <name evidence="2" type="ORF">GFK26_03645</name>
</gene>
<dbReference type="InterPro" id="IPR028250">
    <property type="entry name" value="DsbDN"/>
</dbReference>
<accession>A0A5Q0LY60</accession>
<evidence type="ECO:0000259" key="1">
    <source>
        <dbReference type="Pfam" id="PF11412"/>
    </source>
</evidence>
<dbReference type="GO" id="GO:0045454">
    <property type="term" value="P:cell redox homeostasis"/>
    <property type="evidence" value="ECO:0007669"/>
    <property type="project" value="TreeGrafter"/>
</dbReference>
<organism evidence="2 3">
    <name type="scientific">Variovorax paradoxus</name>
    <dbReference type="NCBI Taxonomy" id="34073"/>
    <lineage>
        <taxon>Bacteria</taxon>
        <taxon>Pseudomonadati</taxon>
        <taxon>Pseudomonadota</taxon>
        <taxon>Betaproteobacteria</taxon>
        <taxon>Burkholderiales</taxon>
        <taxon>Comamonadaceae</taxon>
        <taxon>Variovorax</taxon>
    </lineage>
</organism>
<reference evidence="2 3" key="1">
    <citation type="submission" date="2019-10" db="EMBL/GenBank/DDBJ databases">
        <title>Complete genome sequence of Variovorax paradoxus 5C-2.</title>
        <authorList>
            <person name="Gogoleva N.E."/>
            <person name="Balkin A.S."/>
        </authorList>
    </citation>
    <scope>NUCLEOTIDE SEQUENCE [LARGE SCALE GENOMIC DNA]</scope>
    <source>
        <strain evidence="2 3">5C-2</strain>
    </source>
</reference>
<dbReference type="AlphaFoldDB" id="A0A5Q0LY60"/>
<dbReference type="InterPro" id="IPR036929">
    <property type="entry name" value="DsbDN_sf"/>
</dbReference>
<evidence type="ECO:0000313" key="2">
    <source>
        <dbReference type="EMBL" id="QFZ81918.1"/>
    </source>
</evidence>
<dbReference type="Gene3D" id="2.60.40.1250">
    <property type="entry name" value="Thiol:disulfide interchange protein DsbD, N-terminal domain"/>
    <property type="match status" value="1"/>
</dbReference>
<dbReference type="PANTHER" id="PTHR32234:SF0">
    <property type="entry name" value="THIOL:DISULFIDE INTERCHANGE PROTEIN DSBD"/>
    <property type="match status" value="1"/>
</dbReference>
<name>A0A5Q0LY60_VARPD</name>
<proteinExistence type="predicted"/>
<evidence type="ECO:0000313" key="3">
    <source>
        <dbReference type="Proteomes" id="UP000326780"/>
    </source>
</evidence>
<dbReference type="GO" id="GO:0015035">
    <property type="term" value="F:protein-disulfide reductase activity"/>
    <property type="evidence" value="ECO:0007669"/>
    <property type="project" value="TreeGrafter"/>
</dbReference>
<dbReference type="Proteomes" id="UP000326780">
    <property type="component" value="Chromosome"/>
</dbReference>
<dbReference type="Pfam" id="PF11412">
    <property type="entry name" value="DsbD_N"/>
    <property type="match status" value="1"/>
</dbReference>